<comment type="caution">
    <text evidence="2">The sequence shown here is derived from an EMBL/GenBank/DDBJ whole genome shotgun (WGS) entry which is preliminary data.</text>
</comment>
<sequence>MGLNPPMAAVLACREALDGSGAAPPNRATAQRIAAASPESWGHLMRAADSDSTRLLAVDLLSSCRLTCLQYVDDAILCASSEGALAEAAEAGGSSAAAVGQWANGGVTKTKAFSSEPLEVARFPVRCQEVEATWSGCLDLLGIPFERGLDGTRQWAACIAKSKRREAQLHYLRDTLKAPTWLLLSFFDKHVAPDATYGLELCIRFPWLEPRLNTLHHRWLEIVLDVPKYTIRRAVLFEQCGVCLSLFSRVVERACCLYLRIVTGSPDHPAVVVCFTAALHVGSWTHQLLEWFERLGVCSSSWSHLLPVGPMLRLAAGPIGRQARAAHKRKLKLFMKTEIRPVLRAMQVV</sequence>
<reference evidence="2" key="1">
    <citation type="submission" date="2021-02" db="EMBL/GenBank/DDBJ databases">
        <authorList>
            <person name="Dougan E. K."/>
            <person name="Rhodes N."/>
            <person name="Thang M."/>
            <person name="Chan C."/>
        </authorList>
    </citation>
    <scope>NUCLEOTIDE SEQUENCE</scope>
</reference>
<protein>
    <submittedName>
        <fullName evidence="2">Uncharacterized protein</fullName>
    </submittedName>
</protein>
<dbReference type="EMBL" id="CAJNNV010032925">
    <property type="protein sequence ID" value="CAE8641529.1"/>
    <property type="molecule type" value="Genomic_DNA"/>
</dbReference>
<organism evidence="2 3">
    <name type="scientific">Polarella glacialis</name>
    <name type="common">Dinoflagellate</name>
    <dbReference type="NCBI Taxonomy" id="89957"/>
    <lineage>
        <taxon>Eukaryota</taxon>
        <taxon>Sar</taxon>
        <taxon>Alveolata</taxon>
        <taxon>Dinophyceae</taxon>
        <taxon>Suessiales</taxon>
        <taxon>Suessiaceae</taxon>
        <taxon>Polarella</taxon>
    </lineage>
</organism>
<accession>A0A813HUW0</accession>
<evidence type="ECO:0000313" key="2">
    <source>
        <dbReference type="EMBL" id="CAE8641529.1"/>
    </source>
</evidence>
<evidence type="ECO:0000313" key="3">
    <source>
        <dbReference type="Proteomes" id="UP000654075"/>
    </source>
</evidence>
<dbReference type="AlphaFoldDB" id="A0A813HUW0"/>
<keyword evidence="3" id="KW-1185">Reference proteome</keyword>
<dbReference type="EMBL" id="CAJNNV010027208">
    <property type="protein sequence ID" value="CAE8619722.1"/>
    <property type="molecule type" value="Genomic_DNA"/>
</dbReference>
<proteinExistence type="predicted"/>
<dbReference type="Proteomes" id="UP000654075">
    <property type="component" value="Unassembled WGS sequence"/>
</dbReference>
<gene>
    <name evidence="1" type="ORF">PGLA1383_LOCUS37305</name>
    <name evidence="2" type="ORF">PGLA1383_LOCUS56153</name>
</gene>
<evidence type="ECO:0000313" key="1">
    <source>
        <dbReference type="EMBL" id="CAE8619722.1"/>
    </source>
</evidence>
<name>A0A813HUW0_POLGL</name>